<dbReference type="PANTHER" id="PTHR47718">
    <property type="entry name" value="OS01G0519700 PROTEIN"/>
    <property type="match status" value="1"/>
</dbReference>
<dbReference type="PANTHER" id="PTHR47718:SF13">
    <property type="entry name" value="OS09G0290500 PROTEIN"/>
    <property type="match status" value="1"/>
</dbReference>
<dbReference type="EMBL" id="JANJYI010000001">
    <property type="protein sequence ID" value="KAK2663093.1"/>
    <property type="molecule type" value="Genomic_DNA"/>
</dbReference>
<gene>
    <name evidence="2" type="ORF">Ddye_001667</name>
</gene>
<sequence length="364" mass="41942">MDHFVDQAGSYSNVGHTKKDLQNRLDSVQMNELQSSDIDYVISYLTVKMVIDPDFFFEYTSDEGDRFGNLFWADSTSHSGYGYFGDVLAFDATYKTNMYRRTLVMLVGVNHHKSTTIFGFGLLGDETVEIYTWLLRTFLVSMHGKMPQSVVTDGDKAMHKAIKTVMPNSVRRLCCWQLEHNVQVNIQDENFTRAFYSSMLTYMTVEDFELKRKNMVVKFRLNNNEWLNVLYSKRKLRIADLNRQREIEKLTVRMQELMSSSPLTSETVLCSKGKQHVYNVRDPGITATKGSNACKKNCRCSSSCRRKLEAIWMNSSKARENNICWQVNFNNKTVSAQAEQGFKSYMVGKMQSNLDLCGAFNNFT</sequence>
<feature type="domain" description="MULE transposase" evidence="1">
    <location>
        <begin position="87"/>
        <end position="180"/>
    </location>
</feature>
<dbReference type="AlphaFoldDB" id="A0AAD9XPL9"/>
<protein>
    <recommendedName>
        <fullName evidence="1">MULE transposase domain-containing protein</fullName>
    </recommendedName>
</protein>
<reference evidence="2" key="1">
    <citation type="journal article" date="2023" name="Plant J.">
        <title>Genome sequences and population genomics provide insights into the demographic history, inbreeding, and mutation load of two 'living fossil' tree species of Dipteronia.</title>
        <authorList>
            <person name="Feng Y."/>
            <person name="Comes H.P."/>
            <person name="Chen J."/>
            <person name="Zhu S."/>
            <person name="Lu R."/>
            <person name="Zhang X."/>
            <person name="Li P."/>
            <person name="Qiu J."/>
            <person name="Olsen K.M."/>
            <person name="Qiu Y."/>
        </authorList>
    </citation>
    <scope>NUCLEOTIDE SEQUENCE</scope>
    <source>
        <strain evidence="2">KIB01</strain>
    </source>
</reference>
<dbReference type="InterPro" id="IPR018289">
    <property type="entry name" value="MULE_transposase_dom"/>
</dbReference>
<organism evidence="2 3">
    <name type="scientific">Dipteronia dyeriana</name>
    <dbReference type="NCBI Taxonomy" id="168575"/>
    <lineage>
        <taxon>Eukaryota</taxon>
        <taxon>Viridiplantae</taxon>
        <taxon>Streptophyta</taxon>
        <taxon>Embryophyta</taxon>
        <taxon>Tracheophyta</taxon>
        <taxon>Spermatophyta</taxon>
        <taxon>Magnoliopsida</taxon>
        <taxon>eudicotyledons</taxon>
        <taxon>Gunneridae</taxon>
        <taxon>Pentapetalae</taxon>
        <taxon>rosids</taxon>
        <taxon>malvids</taxon>
        <taxon>Sapindales</taxon>
        <taxon>Sapindaceae</taxon>
        <taxon>Hippocastanoideae</taxon>
        <taxon>Acereae</taxon>
        <taxon>Dipteronia</taxon>
    </lineage>
</organism>
<dbReference type="Pfam" id="PF10551">
    <property type="entry name" value="MULE"/>
    <property type="match status" value="1"/>
</dbReference>
<comment type="caution">
    <text evidence="2">The sequence shown here is derived from an EMBL/GenBank/DDBJ whole genome shotgun (WGS) entry which is preliminary data.</text>
</comment>
<proteinExistence type="predicted"/>
<evidence type="ECO:0000259" key="1">
    <source>
        <dbReference type="Pfam" id="PF10551"/>
    </source>
</evidence>
<accession>A0AAD9XPL9</accession>
<evidence type="ECO:0000313" key="3">
    <source>
        <dbReference type="Proteomes" id="UP001280121"/>
    </source>
</evidence>
<evidence type="ECO:0000313" key="2">
    <source>
        <dbReference type="EMBL" id="KAK2663093.1"/>
    </source>
</evidence>
<dbReference type="Proteomes" id="UP001280121">
    <property type="component" value="Unassembled WGS sequence"/>
</dbReference>
<keyword evidence="3" id="KW-1185">Reference proteome</keyword>
<name>A0AAD9XPL9_9ROSI</name>